<dbReference type="STRING" id="126957.T1JA07"/>
<dbReference type="Pfam" id="PF08241">
    <property type="entry name" value="Methyltransf_11"/>
    <property type="match status" value="1"/>
</dbReference>
<dbReference type="InterPro" id="IPR013216">
    <property type="entry name" value="Methyltransf_11"/>
</dbReference>
<dbReference type="PhylomeDB" id="T1JA07"/>
<dbReference type="Proteomes" id="UP000014500">
    <property type="component" value="Unassembled WGS sequence"/>
</dbReference>
<dbReference type="OMA" id="FEWYGAF"/>
<dbReference type="CDD" id="cd02440">
    <property type="entry name" value="AdoMet_MTases"/>
    <property type="match status" value="1"/>
</dbReference>
<dbReference type="PANTHER" id="PTHR12176">
    <property type="entry name" value="SAM-DEPENDENT METHYLTRANSFERASE SUPERFAMILY PROTEIN"/>
    <property type="match status" value="1"/>
</dbReference>
<dbReference type="InterPro" id="IPR029063">
    <property type="entry name" value="SAM-dependent_MTases_sf"/>
</dbReference>
<dbReference type="InterPro" id="IPR051419">
    <property type="entry name" value="Lys/N-term_MeTrsfase_sf"/>
</dbReference>
<evidence type="ECO:0000256" key="1">
    <source>
        <dbReference type="ARBA" id="ARBA00008361"/>
    </source>
</evidence>
<evidence type="ECO:0000256" key="2">
    <source>
        <dbReference type="ARBA" id="ARBA00022603"/>
    </source>
</evidence>
<dbReference type="AlphaFoldDB" id="T1JA07"/>
<evidence type="ECO:0000256" key="4">
    <source>
        <dbReference type="ARBA" id="ARBA00023268"/>
    </source>
</evidence>
<keyword evidence="4" id="KW-0511">Multifunctional enzyme</keyword>
<feature type="domain" description="Methyltransferase type 11" evidence="5">
    <location>
        <begin position="24"/>
        <end position="127"/>
    </location>
</feature>
<dbReference type="EnsemblMetazoa" id="SMAR010560-RA">
    <property type="protein sequence ID" value="SMAR010560-PA"/>
    <property type="gene ID" value="SMAR010560"/>
</dbReference>
<accession>T1JA07</accession>
<keyword evidence="3" id="KW-0808">Transferase</keyword>
<evidence type="ECO:0000256" key="3">
    <source>
        <dbReference type="ARBA" id="ARBA00022679"/>
    </source>
</evidence>
<dbReference type="SUPFAM" id="SSF53335">
    <property type="entry name" value="S-adenosyl-L-methionine-dependent methyltransferases"/>
    <property type="match status" value="2"/>
</dbReference>
<dbReference type="EMBL" id="JH431980">
    <property type="status" value="NOT_ANNOTATED_CDS"/>
    <property type="molecule type" value="Genomic_DNA"/>
</dbReference>
<keyword evidence="7" id="KW-1185">Reference proteome</keyword>
<reference evidence="7" key="1">
    <citation type="submission" date="2011-05" db="EMBL/GenBank/DDBJ databases">
        <authorList>
            <person name="Richards S.R."/>
            <person name="Qu J."/>
            <person name="Jiang H."/>
            <person name="Jhangiani S.N."/>
            <person name="Agravi P."/>
            <person name="Goodspeed R."/>
            <person name="Gross S."/>
            <person name="Mandapat C."/>
            <person name="Jackson L."/>
            <person name="Mathew T."/>
            <person name="Pu L."/>
            <person name="Thornton R."/>
            <person name="Saada N."/>
            <person name="Wilczek-Boney K.B."/>
            <person name="Lee S."/>
            <person name="Kovar C."/>
            <person name="Wu Y."/>
            <person name="Scherer S.E."/>
            <person name="Worley K.C."/>
            <person name="Muzny D.M."/>
            <person name="Gibbs R."/>
        </authorList>
    </citation>
    <scope>NUCLEOTIDE SEQUENCE</scope>
    <source>
        <strain evidence="7">Brora</strain>
    </source>
</reference>
<evidence type="ECO:0000313" key="6">
    <source>
        <dbReference type="EnsemblMetazoa" id="SMAR010560-PA"/>
    </source>
</evidence>
<dbReference type="PANTHER" id="PTHR12176:SF78">
    <property type="entry name" value="EEF1A LYSINE AND N-TERMINAL METHYLTRANSFERASE"/>
    <property type="match status" value="1"/>
</dbReference>
<organism evidence="6 7">
    <name type="scientific">Strigamia maritima</name>
    <name type="common">European centipede</name>
    <name type="synonym">Geophilus maritimus</name>
    <dbReference type="NCBI Taxonomy" id="126957"/>
    <lineage>
        <taxon>Eukaryota</taxon>
        <taxon>Metazoa</taxon>
        <taxon>Ecdysozoa</taxon>
        <taxon>Arthropoda</taxon>
        <taxon>Myriapoda</taxon>
        <taxon>Chilopoda</taxon>
        <taxon>Pleurostigmophora</taxon>
        <taxon>Geophilomorpha</taxon>
        <taxon>Linotaeniidae</taxon>
        <taxon>Strigamia</taxon>
    </lineage>
</organism>
<proteinExistence type="inferred from homology"/>
<dbReference type="Pfam" id="PF01564">
    <property type="entry name" value="Spermine_synth"/>
    <property type="match status" value="1"/>
</dbReference>
<dbReference type="GO" id="GO:0032259">
    <property type="term" value="P:methylation"/>
    <property type="evidence" value="ECO:0007669"/>
    <property type="project" value="UniProtKB-KW"/>
</dbReference>
<comment type="similarity">
    <text evidence="1">Belongs to the methyltransferase superfamily.</text>
</comment>
<keyword evidence="2" id="KW-0489">Methyltransferase</keyword>
<dbReference type="Gene3D" id="3.40.50.150">
    <property type="entry name" value="Vaccinia Virus protein VP39"/>
    <property type="match status" value="2"/>
</dbReference>
<dbReference type="GO" id="GO:0008168">
    <property type="term" value="F:methyltransferase activity"/>
    <property type="evidence" value="ECO:0007669"/>
    <property type="project" value="UniProtKB-KW"/>
</dbReference>
<dbReference type="eggNOG" id="KOG2352">
    <property type="taxonomic scope" value="Eukaryota"/>
</dbReference>
<evidence type="ECO:0000259" key="5">
    <source>
        <dbReference type="Pfam" id="PF08241"/>
    </source>
</evidence>
<evidence type="ECO:0000313" key="7">
    <source>
        <dbReference type="Proteomes" id="UP000014500"/>
    </source>
</evidence>
<protein>
    <recommendedName>
        <fullName evidence="5">Methyltransferase type 11 domain-containing protein</fullName>
    </recommendedName>
</protein>
<sequence>YGNYQSLEIILTKYIKLADELLVTGCGNSRLSNDLYDVGIMNITNIDISETVINVMEKQNMKIRPKMKWRAMDVTNMNFKNEKFNVILDKGTLDAIMPDDSDKVRETVEKMFDEIARITKFGGRYVCITLLQSHILNMLLDWFGKESDWVIRIHVCQNSKEMQNIFPVFAVVCTKLKKIPNIPSILEFGLGEQLARVQNKSELVENVENIQQFMFVRHEILSGKKENAENASFELFAPGSKTWRFSLYLVISSKTKRSVPFAIFIVPQGRELEWLYGTSKGRIYLAENTKCGALVVVHLSRDHVYENLKVVQEELASYVMELAPFGLPKNYQIPFWSAGDDLGKRVICHEGSSEMSGKYVVEDVEVETETFRKLIFLSNQNVVQSEAKLKQKKTAKKYINFNYLACDHHISMVQGLALLPYDVMIRSSRVLLIGLGGGGLAMYLRRNFPAVCLDVVDIDRTVVEVAEKWFNFTPDEKLKVFIDDGINYLNSASESDSSFDVIFLDVDGKDSTVGMSCPPQSFVLEDNLRCMKKVLNAQGLLILNLVCRDDALKETILTTLRKHFAAVYFTHIENEVNNVVYCLPEKVDELSFWSKLRENLCKLLKKLPKEASDQWDIEEYLTNLVRS</sequence>
<dbReference type="HOGENOM" id="CLU_010025_1_0_1"/>
<name>T1JA07_STRMM</name>
<reference evidence="6" key="2">
    <citation type="submission" date="2015-02" db="UniProtKB">
        <authorList>
            <consortium name="EnsemblMetazoa"/>
        </authorList>
    </citation>
    <scope>IDENTIFICATION</scope>
</reference>